<gene>
    <name evidence="1" type="ORF">J2Z82_001269</name>
</gene>
<organism evidence="1 2">
    <name type="scientific">Virgibacillus litoralis</name>
    <dbReference type="NCBI Taxonomy" id="578221"/>
    <lineage>
        <taxon>Bacteria</taxon>
        <taxon>Bacillati</taxon>
        <taxon>Bacillota</taxon>
        <taxon>Bacilli</taxon>
        <taxon>Bacillales</taxon>
        <taxon>Bacillaceae</taxon>
        <taxon>Virgibacillus</taxon>
    </lineage>
</organism>
<dbReference type="PANTHER" id="PTHR10443">
    <property type="entry name" value="MICROSOMAL DIPEPTIDASE"/>
    <property type="match status" value="1"/>
</dbReference>
<proteinExistence type="predicted"/>
<keyword evidence="1" id="KW-0378">Hydrolase</keyword>
<comment type="caution">
    <text evidence="1">The sequence shown here is derived from an EMBL/GenBank/DDBJ whole genome shotgun (WGS) entry which is preliminary data.</text>
</comment>
<dbReference type="EMBL" id="JAGGKK010000005">
    <property type="protein sequence ID" value="MBP1948333.1"/>
    <property type="molecule type" value="Genomic_DNA"/>
</dbReference>
<dbReference type="InterPro" id="IPR008257">
    <property type="entry name" value="Pept_M19"/>
</dbReference>
<accession>A0ABS4HBV3</accession>
<keyword evidence="2" id="KW-1185">Reference proteome</keyword>
<dbReference type="PANTHER" id="PTHR10443:SF12">
    <property type="entry name" value="DIPEPTIDASE"/>
    <property type="match status" value="1"/>
</dbReference>
<dbReference type="Gene3D" id="3.20.20.140">
    <property type="entry name" value="Metal-dependent hydrolases"/>
    <property type="match status" value="1"/>
</dbReference>
<dbReference type="SUPFAM" id="SSF51556">
    <property type="entry name" value="Metallo-dependent hydrolases"/>
    <property type="match status" value="1"/>
</dbReference>
<dbReference type="Proteomes" id="UP001519328">
    <property type="component" value="Unassembled WGS sequence"/>
</dbReference>
<evidence type="ECO:0000313" key="1">
    <source>
        <dbReference type="EMBL" id="MBP1948333.1"/>
    </source>
</evidence>
<keyword evidence="1" id="KW-0224">Dipeptidase</keyword>
<dbReference type="InterPro" id="IPR032466">
    <property type="entry name" value="Metal_Hydrolase"/>
</dbReference>
<sequence length="339" mass="38506">MNVIDLHSDIFTDIAFRREKGERNVLERRHLPYLKKAGVSGIIGAFWVEPLFKDNKKARFQELVRFALDDIKESERIKIITSPKRLLETVRDDQFFVFLGIEGLAFLEEWGGNIDENMIDEAFHELNQKSIRHSILAWYDSNFLASASGNNNHTGLTTLGKYTIKQHEKNNWIIDVSHLDEETFWGVINASNMPILASHSNVRKICDSERNLTDQQIEAIAATGGLIGVNACSAFVHKEDPTLSKVIDHISYIADLVGIEHVGFGFDFVDYLEPYKLAGATPNMTTEGLENATKIPDLLNEMVKRGFSTEEVEQVAFTNFYQFLCKIHFSKKLGGNIYE</sequence>
<protein>
    <submittedName>
        <fullName evidence="1">Membrane dipeptidase</fullName>
        <ecNumber evidence="1">3.4.13.19</ecNumber>
    </submittedName>
</protein>
<dbReference type="PROSITE" id="PS51365">
    <property type="entry name" value="RENAL_DIPEPTIDASE_2"/>
    <property type="match status" value="1"/>
</dbReference>
<reference evidence="1 2" key="1">
    <citation type="submission" date="2021-03" db="EMBL/GenBank/DDBJ databases">
        <title>Genomic Encyclopedia of Type Strains, Phase IV (KMG-IV): sequencing the most valuable type-strain genomes for metagenomic binning, comparative biology and taxonomic classification.</title>
        <authorList>
            <person name="Goeker M."/>
        </authorList>
    </citation>
    <scope>NUCLEOTIDE SEQUENCE [LARGE SCALE GENOMIC DNA]</scope>
    <source>
        <strain evidence="1 2">DSM 21085</strain>
    </source>
</reference>
<dbReference type="GO" id="GO:0016805">
    <property type="term" value="F:dipeptidase activity"/>
    <property type="evidence" value="ECO:0007669"/>
    <property type="project" value="UniProtKB-KW"/>
</dbReference>
<evidence type="ECO:0000313" key="2">
    <source>
        <dbReference type="Proteomes" id="UP001519328"/>
    </source>
</evidence>
<dbReference type="RefSeq" id="WP_209479913.1">
    <property type="nucleotide sequence ID" value="NZ_JAGGKK010000005.1"/>
</dbReference>
<name>A0ABS4HBV3_9BACI</name>
<keyword evidence="1" id="KW-0645">Protease</keyword>
<dbReference type="EC" id="3.4.13.19" evidence="1"/>
<dbReference type="Pfam" id="PF01244">
    <property type="entry name" value="Peptidase_M19"/>
    <property type="match status" value="1"/>
</dbReference>